<keyword evidence="4 8" id="KW-0812">Transmembrane</keyword>
<evidence type="ECO:0000256" key="4">
    <source>
        <dbReference type="ARBA" id="ARBA00022692"/>
    </source>
</evidence>
<keyword evidence="5" id="KW-0133">Cell shape</keyword>
<evidence type="ECO:0000256" key="1">
    <source>
        <dbReference type="ARBA" id="ARBA00004651"/>
    </source>
</evidence>
<dbReference type="Proteomes" id="UP000199135">
    <property type="component" value="Unassembled WGS sequence"/>
</dbReference>
<evidence type="ECO:0000313" key="9">
    <source>
        <dbReference type="EMBL" id="SEH58164.1"/>
    </source>
</evidence>
<evidence type="ECO:0000256" key="3">
    <source>
        <dbReference type="ARBA" id="ARBA00022475"/>
    </source>
</evidence>
<dbReference type="RefSeq" id="WP_078686794.1">
    <property type="nucleotide sequence ID" value="NZ_FNWT01000006.1"/>
</dbReference>
<accession>A0A1H9NUR7</accession>
<keyword evidence="12" id="KW-1185">Reference proteome</keyword>
<keyword evidence="3" id="KW-1003">Cell membrane</keyword>
<evidence type="ECO:0000313" key="10">
    <source>
        <dbReference type="EMBL" id="SER39631.1"/>
    </source>
</evidence>
<dbReference type="GO" id="GO:0008360">
    <property type="term" value="P:regulation of cell shape"/>
    <property type="evidence" value="ECO:0007669"/>
    <property type="project" value="UniProtKB-KW"/>
</dbReference>
<feature type="transmembrane region" description="Helical" evidence="8">
    <location>
        <begin position="75"/>
        <end position="92"/>
    </location>
</feature>
<comment type="subcellular location">
    <subcellularLocation>
        <location evidence="1">Cell membrane</location>
        <topology evidence="1">Multi-pass membrane protein</topology>
    </subcellularLocation>
</comment>
<gene>
    <name evidence="10" type="ORF">SAMN05216446_0596</name>
    <name evidence="9" type="ORF">SAMN05216447_10651</name>
</gene>
<dbReference type="AlphaFoldDB" id="A0A1H9NUR7"/>
<feature type="transmembrane region" description="Helical" evidence="8">
    <location>
        <begin position="42"/>
        <end position="68"/>
    </location>
</feature>
<dbReference type="InterPro" id="IPR007227">
    <property type="entry name" value="Cell_shape_determining_MreD"/>
</dbReference>
<evidence type="ECO:0000313" key="11">
    <source>
        <dbReference type="Proteomes" id="UP000199128"/>
    </source>
</evidence>
<proteinExistence type="inferred from homology"/>
<evidence type="ECO:0000256" key="8">
    <source>
        <dbReference type="SAM" id="Phobius"/>
    </source>
</evidence>
<dbReference type="Proteomes" id="UP000199128">
    <property type="component" value="Unassembled WGS sequence"/>
</dbReference>
<evidence type="ECO:0000256" key="6">
    <source>
        <dbReference type="ARBA" id="ARBA00022989"/>
    </source>
</evidence>
<evidence type="ECO:0000256" key="2">
    <source>
        <dbReference type="ARBA" id="ARBA00007776"/>
    </source>
</evidence>
<dbReference type="GO" id="GO:0005886">
    <property type="term" value="C:plasma membrane"/>
    <property type="evidence" value="ECO:0007669"/>
    <property type="project" value="UniProtKB-SubCell"/>
</dbReference>
<dbReference type="Pfam" id="PF04093">
    <property type="entry name" value="MreD"/>
    <property type="match status" value="1"/>
</dbReference>
<feature type="transmembrane region" description="Helical" evidence="8">
    <location>
        <begin position="104"/>
        <end position="125"/>
    </location>
</feature>
<keyword evidence="7 8" id="KW-0472">Membrane</keyword>
<sequence length="187" mass="19575">MQVNDSNKNRRSMVRLALVCLFLQLALAPNFGIANGRINFGLIYAGVIALTIGGRTGVVAGFFAGLVFDLCTTGPVGLMSLLLTVAAFLMGIEVRNRIAEDFSGSVVLFVMCAFVVSVFYNLAMFLVGQGGSIVDMLFLRTLPTFILTGAAFVPFALIAGKGTAGSSLGGGLGPVGKHSIKYSLGKR</sequence>
<keyword evidence="6 8" id="KW-1133">Transmembrane helix</keyword>
<comment type="similarity">
    <text evidence="2">Belongs to the MreD family.</text>
</comment>
<dbReference type="EMBL" id="FOGP01000002">
    <property type="protein sequence ID" value="SER39631.1"/>
    <property type="molecule type" value="Genomic_DNA"/>
</dbReference>
<reference evidence="11 12" key="1">
    <citation type="submission" date="2016-10" db="EMBL/GenBank/DDBJ databases">
        <authorList>
            <person name="Varghese N."/>
            <person name="Submissions S."/>
        </authorList>
    </citation>
    <scope>NUCLEOTIDE SEQUENCE [LARGE SCALE GENOMIC DNA]</scope>
    <source>
        <strain evidence="11">KHGC19</strain>
        <strain evidence="9 12">WCP15</strain>
    </source>
</reference>
<organism evidence="10 11">
    <name type="scientific">Parafannyhessea umbonata</name>
    <dbReference type="NCBI Taxonomy" id="604330"/>
    <lineage>
        <taxon>Bacteria</taxon>
        <taxon>Bacillati</taxon>
        <taxon>Actinomycetota</taxon>
        <taxon>Coriobacteriia</taxon>
        <taxon>Coriobacteriales</taxon>
        <taxon>Atopobiaceae</taxon>
        <taxon>Parafannyhessea</taxon>
    </lineage>
</organism>
<evidence type="ECO:0000256" key="5">
    <source>
        <dbReference type="ARBA" id="ARBA00022960"/>
    </source>
</evidence>
<protein>
    <submittedName>
        <fullName evidence="10">Rod shape-determining protein MreD</fullName>
    </submittedName>
</protein>
<reference evidence="10" key="2">
    <citation type="submission" date="2016-10" db="EMBL/GenBank/DDBJ databases">
        <authorList>
            <person name="de Groot N.N."/>
        </authorList>
    </citation>
    <scope>NUCLEOTIDE SEQUENCE [LARGE SCALE GENOMIC DNA]</scope>
    <source>
        <strain evidence="10">KHGC19</strain>
    </source>
</reference>
<evidence type="ECO:0000313" key="12">
    <source>
        <dbReference type="Proteomes" id="UP000199135"/>
    </source>
</evidence>
<dbReference type="EMBL" id="FNWT01000006">
    <property type="protein sequence ID" value="SEH58164.1"/>
    <property type="molecule type" value="Genomic_DNA"/>
</dbReference>
<name>A0A1H9NUR7_9ACTN</name>
<feature type="transmembrane region" description="Helical" evidence="8">
    <location>
        <begin position="137"/>
        <end position="159"/>
    </location>
</feature>
<dbReference type="NCBIfam" id="TIGR03426">
    <property type="entry name" value="shape_MreD"/>
    <property type="match status" value="1"/>
</dbReference>
<evidence type="ECO:0000256" key="7">
    <source>
        <dbReference type="ARBA" id="ARBA00023136"/>
    </source>
</evidence>